<organism evidence="1 2">
    <name type="scientific">Cucurbitaria berberidis CBS 394.84</name>
    <dbReference type="NCBI Taxonomy" id="1168544"/>
    <lineage>
        <taxon>Eukaryota</taxon>
        <taxon>Fungi</taxon>
        <taxon>Dikarya</taxon>
        <taxon>Ascomycota</taxon>
        <taxon>Pezizomycotina</taxon>
        <taxon>Dothideomycetes</taxon>
        <taxon>Pleosporomycetidae</taxon>
        <taxon>Pleosporales</taxon>
        <taxon>Pleosporineae</taxon>
        <taxon>Cucurbitariaceae</taxon>
        <taxon>Cucurbitaria</taxon>
    </lineage>
</organism>
<sequence length="76" mass="8035">MAFFGEAFLSLVLGMASVGTCLFAGGYLGGTCSPVYLPSAGASIPNLQAVRAEYHTCHNVNSTGTRRNEPWKHLTS</sequence>
<evidence type="ECO:0000313" key="2">
    <source>
        <dbReference type="Proteomes" id="UP000800039"/>
    </source>
</evidence>
<gene>
    <name evidence="1" type="ORF">K460DRAFT_19048</name>
</gene>
<dbReference type="AlphaFoldDB" id="A0A9P4GQ56"/>
<proteinExistence type="predicted"/>
<dbReference type="RefSeq" id="XP_040793216.1">
    <property type="nucleotide sequence ID" value="XM_040927114.1"/>
</dbReference>
<accession>A0A9P4GQ56</accession>
<evidence type="ECO:0000313" key="1">
    <source>
        <dbReference type="EMBL" id="KAF1850653.1"/>
    </source>
</evidence>
<name>A0A9P4GQ56_9PLEO</name>
<dbReference type="GeneID" id="63844366"/>
<keyword evidence="2" id="KW-1185">Reference proteome</keyword>
<comment type="caution">
    <text evidence="1">The sequence shown here is derived from an EMBL/GenBank/DDBJ whole genome shotgun (WGS) entry which is preliminary data.</text>
</comment>
<reference evidence="1" key="1">
    <citation type="submission" date="2020-01" db="EMBL/GenBank/DDBJ databases">
        <authorList>
            <consortium name="DOE Joint Genome Institute"/>
            <person name="Haridas S."/>
            <person name="Albert R."/>
            <person name="Binder M."/>
            <person name="Bloem J."/>
            <person name="Labutti K."/>
            <person name="Salamov A."/>
            <person name="Andreopoulos B."/>
            <person name="Baker S.E."/>
            <person name="Barry K."/>
            <person name="Bills G."/>
            <person name="Bluhm B.H."/>
            <person name="Cannon C."/>
            <person name="Castanera R."/>
            <person name="Culley D.E."/>
            <person name="Daum C."/>
            <person name="Ezra D."/>
            <person name="Gonzalez J.B."/>
            <person name="Henrissat B."/>
            <person name="Kuo A."/>
            <person name="Liang C."/>
            <person name="Lipzen A."/>
            <person name="Lutzoni F."/>
            <person name="Magnuson J."/>
            <person name="Mondo S."/>
            <person name="Nolan M."/>
            <person name="Ohm R."/>
            <person name="Pangilinan J."/>
            <person name="Park H.-J."/>
            <person name="Ramirez L."/>
            <person name="Alfaro M."/>
            <person name="Sun H."/>
            <person name="Tritt A."/>
            <person name="Yoshinaga Y."/>
            <person name="Zwiers L.-H."/>
            <person name="Turgeon B.G."/>
            <person name="Goodwin S.B."/>
            <person name="Spatafora J.W."/>
            <person name="Crous P.W."/>
            <person name="Grigoriev I.V."/>
        </authorList>
    </citation>
    <scope>NUCLEOTIDE SEQUENCE</scope>
    <source>
        <strain evidence="1">CBS 394.84</strain>
    </source>
</reference>
<protein>
    <submittedName>
        <fullName evidence="1">Uncharacterized protein</fullName>
    </submittedName>
</protein>
<dbReference type="Proteomes" id="UP000800039">
    <property type="component" value="Unassembled WGS sequence"/>
</dbReference>
<dbReference type="EMBL" id="ML976614">
    <property type="protein sequence ID" value="KAF1850653.1"/>
    <property type="molecule type" value="Genomic_DNA"/>
</dbReference>